<evidence type="ECO:0000313" key="5">
    <source>
        <dbReference type="Proteomes" id="UP000437065"/>
    </source>
</evidence>
<feature type="region of interest" description="Disordered" evidence="2">
    <location>
        <begin position="1"/>
        <end position="24"/>
    </location>
</feature>
<dbReference type="InterPro" id="IPR001789">
    <property type="entry name" value="Sig_transdc_resp-reg_receiver"/>
</dbReference>
<dbReference type="PROSITE" id="PS50110">
    <property type="entry name" value="RESPONSE_REGULATORY"/>
    <property type="match status" value="1"/>
</dbReference>
<evidence type="ECO:0000259" key="3">
    <source>
        <dbReference type="PROSITE" id="PS50110"/>
    </source>
</evidence>
<evidence type="ECO:0000256" key="2">
    <source>
        <dbReference type="SAM" id="MobiDB-lite"/>
    </source>
</evidence>
<dbReference type="GO" id="GO:0000160">
    <property type="term" value="P:phosphorelay signal transduction system"/>
    <property type="evidence" value="ECO:0007669"/>
    <property type="project" value="InterPro"/>
</dbReference>
<keyword evidence="5" id="KW-1185">Reference proteome</keyword>
<protein>
    <recommendedName>
        <fullName evidence="3">Response regulatory domain-containing protein</fullName>
    </recommendedName>
</protein>
<dbReference type="RefSeq" id="WP_159665004.1">
    <property type="nucleotide sequence ID" value="NZ_WUUS01000004.1"/>
</dbReference>
<dbReference type="Gene3D" id="3.40.50.2300">
    <property type="match status" value="1"/>
</dbReference>
<dbReference type="AlphaFoldDB" id="A0A6B0T3M9"/>
<reference evidence="4 5" key="1">
    <citation type="submission" date="2019-12" db="EMBL/GenBank/DDBJ databases">
        <title>Isolation and characterization of three novel carbon monoxide-oxidizing members of Halobacteria from salione crusts and soils.</title>
        <authorList>
            <person name="Myers M.R."/>
            <person name="King G.M."/>
        </authorList>
    </citation>
    <scope>NUCLEOTIDE SEQUENCE [LARGE SCALE GENOMIC DNA]</scope>
    <source>
        <strain evidence="4 5">WSA2</strain>
    </source>
</reference>
<keyword evidence="1" id="KW-0597">Phosphoprotein</keyword>
<accession>A0A6B0T3M9</accession>
<feature type="domain" description="Response regulatory" evidence="3">
    <location>
        <begin position="23"/>
        <end position="134"/>
    </location>
</feature>
<feature type="modified residue" description="4-aspartylphosphate" evidence="1">
    <location>
        <position position="73"/>
    </location>
</feature>
<dbReference type="Proteomes" id="UP000437065">
    <property type="component" value="Unassembled WGS sequence"/>
</dbReference>
<evidence type="ECO:0000313" key="4">
    <source>
        <dbReference type="EMBL" id="MXR41119.1"/>
    </source>
</evidence>
<dbReference type="SUPFAM" id="SSF52172">
    <property type="entry name" value="CheY-like"/>
    <property type="match status" value="1"/>
</dbReference>
<comment type="caution">
    <text evidence="4">The sequence shown here is derived from an EMBL/GenBank/DDBJ whole genome shotgun (WGS) entry which is preliminary data.</text>
</comment>
<name>A0A6B0T3M9_9EURY</name>
<proteinExistence type="predicted"/>
<sequence length="143" mass="14712">MSTHDSYRTGGDRDRDDDPGDLRVVHVEPDDDFAGLADAYLRRSYSGIDVVNADGADDAASAVRSGADAVVTDHRPPLTDAAEVATAVHQVETDVPVVVLSGAVDDLDSGPDVAGAVAKRDGLDALDSVVDLLSRAVEAADGA</sequence>
<evidence type="ECO:0000256" key="1">
    <source>
        <dbReference type="PROSITE-ProRule" id="PRU00169"/>
    </source>
</evidence>
<dbReference type="EMBL" id="WUUS01000004">
    <property type="protein sequence ID" value="MXR41119.1"/>
    <property type="molecule type" value="Genomic_DNA"/>
</dbReference>
<organism evidence="4 5">
    <name type="scientific">Halobaculum saliterrae</name>
    <dbReference type="NCBI Taxonomy" id="2073113"/>
    <lineage>
        <taxon>Archaea</taxon>
        <taxon>Methanobacteriati</taxon>
        <taxon>Methanobacteriota</taxon>
        <taxon>Stenosarchaea group</taxon>
        <taxon>Halobacteria</taxon>
        <taxon>Halobacteriales</taxon>
        <taxon>Haloferacaceae</taxon>
        <taxon>Halobaculum</taxon>
    </lineage>
</organism>
<dbReference type="InterPro" id="IPR011006">
    <property type="entry name" value="CheY-like_superfamily"/>
</dbReference>
<gene>
    <name evidence="4" type="ORF">GRX01_07185</name>
</gene>